<protein>
    <submittedName>
        <fullName evidence="1">Uncharacterized protein</fullName>
    </submittedName>
</protein>
<gene>
    <name evidence="1" type="ORF">GYA55_01915</name>
</gene>
<dbReference type="EMBL" id="JAAZON010000075">
    <property type="protein sequence ID" value="NMC61905.1"/>
    <property type="molecule type" value="Genomic_DNA"/>
</dbReference>
<dbReference type="SUPFAM" id="SSF53901">
    <property type="entry name" value="Thiolase-like"/>
    <property type="match status" value="1"/>
</dbReference>
<accession>A0A7X9IKF1</accession>
<dbReference type="GO" id="GO:0016746">
    <property type="term" value="F:acyltransferase activity"/>
    <property type="evidence" value="ECO:0007669"/>
    <property type="project" value="InterPro"/>
</dbReference>
<comment type="caution">
    <text evidence="1">The sequence shown here is derived from an EMBL/GenBank/DDBJ whole genome shotgun (WGS) entry which is preliminary data.</text>
</comment>
<feature type="non-terminal residue" evidence="1">
    <location>
        <position position="136"/>
    </location>
</feature>
<dbReference type="Proteomes" id="UP000524246">
    <property type="component" value="Unassembled WGS sequence"/>
</dbReference>
<dbReference type="InterPro" id="IPR016039">
    <property type="entry name" value="Thiolase-like"/>
</dbReference>
<sequence>MLNIIGIGSAYPDTVIHNEDLLKTRGAHDFTQLFPGAKIKARRSSLPLSYIEETGNTNTFAAQEVALISPTALGVKAAKDALESSGLQVGQLGLILGDTSTPIQTTPGEGQRIAGGLGIKGIAYDLVAASCSLSAH</sequence>
<evidence type="ECO:0000313" key="1">
    <source>
        <dbReference type="EMBL" id="NMC61905.1"/>
    </source>
</evidence>
<proteinExistence type="predicted"/>
<evidence type="ECO:0000313" key="2">
    <source>
        <dbReference type="Proteomes" id="UP000524246"/>
    </source>
</evidence>
<dbReference type="AlphaFoldDB" id="A0A7X9IKF1"/>
<reference evidence="1 2" key="1">
    <citation type="journal article" date="2020" name="Biotechnol. Biofuels">
        <title>New insights from the biogas microbiome by comprehensive genome-resolved metagenomics of nearly 1600 species originating from multiple anaerobic digesters.</title>
        <authorList>
            <person name="Campanaro S."/>
            <person name="Treu L."/>
            <person name="Rodriguez-R L.M."/>
            <person name="Kovalovszki A."/>
            <person name="Ziels R.M."/>
            <person name="Maus I."/>
            <person name="Zhu X."/>
            <person name="Kougias P.G."/>
            <person name="Basile A."/>
            <person name="Luo G."/>
            <person name="Schluter A."/>
            <person name="Konstantinidis K.T."/>
            <person name="Angelidaki I."/>
        </authorList>
    </citation>
    <scope>NUCLEOTIDE SEQUENCE [LARGE SCALE GENOMIC DNA]</scope>
    <source>
        <strain evidence="1">AS27yjCOA_65</strain>
    </source>
</reference>
<organism evidence="1 2">
    <name type="scientific">SAR324 cluster bacterium</name>
    <dbReference type="NCBI Taxonomy" id="2024889"/>
    <lineage>
        <taxon>Bacteria</taxon>
        <taxon>Deltaproteobacteria</taxon>
        <taxon>SAR324 cluster</taxon>
    </lineage>
</organism>
<name>A0A7X9IKF1_9DELT</name>
<dbReference type="Gene3D" id="3.40.47.10">
    <property type="match status" value="1"/>
</dbReference>